<feature type="transmembrane region" description="Helical" evidence="6">
    <location>
        <begin position="147"/>
        <end position="164"/>
    </location>
</feature>
<feature type="domain" description="EamA" evidence="7">
    <location>
        <begin position="177"/>
        <end position="308"/>
    </location>
</feature>
<proteinExistence type="inferred from homology"/>
<dbReference type="AlphaFoldDB" id="A0A7J0BVF7"/>
<sequence>MTQRTPEQIARVSGTVSSVQATPSALAGFLFALAATVIWSGNFIVARGLTDTVPPVTLAFLRWATAFAVLFPFGLRPFLRQWPVVRRRWRYLACTALIGITLFNTFLYVAAHTTTALNLSLIAITSPMFILVFARLFLGEIVTGRRLAGVAVVVCGIVLLVTRGDLGRLAALQFAVGDVWMLAGAMLFGGYSILVRRIPEPMEQGAFLFVLFGLGALMLAPGAWWEWQQGLRFAFTPVILGTMAYVGVGASLVAFWCWNKAVAVIGPAQAGMVYYSLPLFSGIEAVVLLGEPVSWVHLVSGVLILGGIRTATRP</sequence>
<feature type="transmembrane region" description="Helical" evidence="6">
    <location>
        <begin position="206"/>
        <end position="227"/>
    </location>
</feature>
<evidence type="ECO:0000313" key="9">
    <source>
        <dbReference type="Proteomes" id="UP000503820"/>
    </source>
</evidence>
<feature type="transmembrane region" description="Helical" evidence="6">
    <location>
        <begin position="21"/>
        <end position="40"/>
    </location>
</feature>
<dbReference type="Gene3D" id="1.10.3730.20">
    <property type="match status" value="1"/>
</dbReference>
<dbReference type="RefSeq" id="WP_174410225.1">
    <property type="nucleotide sequence ID" value="NZ_BLVP01000008.1"/>
</dbReference>
<gene>
    <name evidence="8" type="ORF">DSM19430T_23370</name>
</gene>
<comment type="subcellular location">
    <subcellularLocation>
        <location evidence="1">Membrane</location>
        <topology evidence="1">Multi-pass membrane protein</topology>
    </subcellularLocation>
</comment>
<name>A0A7J0BVF7_9BACT</name>
<protein>
    <submittedName>
        <fullName evidence="8">Permease</fullName>
    </submittedName>
</protein>
<dbReference type="InterPro" id="IPR037185">
    <property type="entry name" value="EmrE-like"/>
</dbReference>
<keyword evidence="9" id="KW-1185">Reference proteome</keyword>
<dbReference type="GO" id="GO:0016020">
    <property type="term" value="C:membrane"/>
    <property type="evidence" value="ECO:0007669"/>
    <property type="project" value="UniProtKB-SubCell"/>
</dbReference>
<evidence type="ECO:0000256" key="2">
    <source>
        <dbReference type="ARBA" id="ARBA00007362"/>
    </source>
</evidence>
<feature type="transmembrane region" description="Helical" evidence="6">
    <location>
        <begin position="270"/>
        <end position="289"/>
    </location>
</feature>
<feature type="transmembrane region" description="Helical" evidence="6">
    <location>
        <begin position="91"/>
        <end position="111"/>
    </location>
</feature>
<evidence type="ECO:0000259" key="7">
    <source>
        <dbReference type="Pfam" id="PF00892"/>
    </source>
</evidence>
<feature type="transmembrane region" description="Helical" evidence="6">
    <location>
        <begin position="60"/>
        <end position="79"/>
    </location>
</feature>
<organism evidence="8 9">
    <name type="scientific">Desulfovibrio psychrotolerans</name>
    <dbReference type="NCBI Taxonomy" id="415242"/>
    <lineage>
        <taxon>Bacteria</taxon>
        <taxon>Pseudomonadati</taxon>
        <taxon>Thermodesulfobacteriota</taxon>
        <taxon>Desulfovibrionia</taxon>
        <taxon>Desulfovibrionales</taxon>
        <taxon>Desulfovibrionaceae</taxon>
        <taxon>Desulfovibrio</taxon>
    </lineage>
</organism>
<keyword evidence="4 6" id="KW-1133">Transmembrane helix</keyword>
<evidence type="ECO:0000256" key="6">
    <source>
        <dbReference type="SAM" id="Phobius"/>
    </source>
</evidence>
<comment type="caution">
    <text evidence="8">The sequence shown here is derived from an EMBL/GenBank/DDBJ whole genome shotgun (WGS) entry which is preliminary data.</text>
</comment>
<comment type="similarity">
    <text evidence="2">Belongs to the EamA transporter family.</text>
</comment>
<keyword evidence="5 6" id="KW-0472">Membrane</keyword>
<evidence type="ECO:0000256" key="3">
    <source>
        <dbReference type="ARBA" id="ARBA00022692"/>
    </source>
</evidence>
<dbReference type="EMBL" id="BLVP01000008">
    <property type="protein sequence ID" value="GFM37653.1"/>
    <property type="molecule type" value="Genomic_DNA"/>
</dbReference>
<keyword evidence="3 6" id="KW-0812">Transmembrane</keyword>
<dbReference type="SUPFAM" id="SSF103481">
    <property type="entry name" value="Multidrug resistance efflux transporter EmrE"/>
    <property type="match status" value="2"/>
</dbReference>
<evidence type="ECO:0000256" key="1">
    <source>
        <dbReference type="ARBA" id="ARBA00004141"/>
    </source>
</evidence>
<feature type="transmembrane region" description="Helical" evidence="6">
    <location>
        <begin position="170"/>
        <end position="194"/>
    </location>
</feature>
<dbReference type="InterPro" id="IPR050638">
    <property type="entry name" value="AA-Vitamin_Transporters"/>
</dbReference>
<reference evidence="8 9" key="1">
    <citation type="submission" date="2020-05" db="EMBL/GenBank/DDBJ databases">
        <title>Draft genome sequence of Desulfovibrio psychrotolerans JS1T.</title>
        <authorList>
            <person name="Ueno A."/>
            <person name="Tamazawa S."/>
            <person name="Tamamura S."/>
            <person name="Murakami T."/>
            <person name="Kiyama T."/>
            <person name="Inomata H."/>
            <person name="Amano Y."/>
            <person name="Miyakawa K."/>
            <person name="Tamaki H."/>
            <person name="Naganuma T."/>
            <person name="Kaneko K."/>
        </authorList>
    </citation>
    <scope>NUCLEOTIDE SEQUENCE [LARGE SCALE GENOMIC DNA]</scope>
    <source>
        <strain evidence="8 9">JS1</strain>
    </source>
</reference>
<dbReference type="PANTHER" id="PTHR32322">
    <property type="entry name" value="INNER MEMBRANE TRANSPORTER"/>
    <property type="match status" value="1"/>
</dbReference>
<feature type="transmembrane region" description="Helical" evidence="6">
    <location>
        <begin position="233"/>
        <end position="258"/>
    </location>
</feature>
<dbReference type="Proteomes" id="UP000503820">
    <property type="component" value="Unassembled WGS sequence"/>
</dbReference>
<dbReference type="InterPro" id="IPR000620">
    <property type="entry name" value="EamA_dom"/>
</dbReference>
<evidence type="ECO:0000313" key="8">
    <source>
        <dbReference type="EMBL" id="GFM37653.1"/>
    </source>
</evidence>
<feature type="transmembrane region" description="Helical" evidence="6">
    <location>
        <begin position="295"/>
        <end position="312"/>
    </location>
</feature>
<feature type="domain" description="EamA" evidence="7">
    <location>
        <begin position="27"/>
        <end position="161"/>
    </location>
</feature>
<feature type="transmembrane region" description="Helical" evidence="6">
    <location>
        <begin position="117"/>
        <end position="138"/>
    </location>
</feature>
<dbReference type="PANTHER" id="PTHR32322:SF2">
    <property type="entry name" value="EAMA DOMAIN-CONTAINING PROTEIN"/>
    <property type="match status" value="1"/>
</dbReference>
<evidence type="ECO:0000256" key="5">
    <source>
        <dbReference type="ARBA" id="ARBA00023136"/>
    </source>
</evidence>
<accession>A0A7J0BVF7</accession>
<evidence type="ECO:0000256" key="4">
    <source>
        <dbReference type="ARBA" id="ARBA00022989"/>
    </source>
</evidence>
<dbReference type="Pfam" id="PF00892">
    <property type="entry name" value="EamA"/>
    <property type="match status" value="2"/>
</dbReference>